<dbReference type="Pfam" id="PF02308">
    <property type="entry name" value="MgtC"/>
    <property type="match status" value="1"/>
</dbReference>
<dbReference type="EMBL" id="AE006469">
    <property type="protein sequence ID" value="AAK65288.1"/>
    <property type="molecule type" value="Genomic_DNA"/>
</dbReference>
<gene>
    <name evidence="2" type="ORF">SMa1161</name>
</gene>
<accession>Q92Z62</accession>
<dbReference type="OrthoDB" id="9813718at2"/>
<evidence type="ECO:0000313" key="2">
    <source>
        <dbReference type="EMBL" id="AAK65288.1"/>
    </source>
</evidence>
<dbReference type="PIR" id="F95340">
    <property type="entry name" value="F95340"/>
</dbReference>
<reference evidence="3" key="2">
    <citation type="journal article" date="2001" name="Science">
        <title>The composite genome of the legume symbiont Sinorhizobium meliloti.</title>
        <authorList>
            <person name="Galibert F."/>
            <person name="Finan T.M."/>
            <person name="Long S.R."/>
            <person name="Puehler A."/>
            <person name="Abola P."/>
            <person name="Ampe F."/>
            <person name="Barloy-Hubler F."/>
            <person name="Barnett M.J."/>
            <person name="Becker A."/>
            <person name="Boistard P."/>
            <person name="Bothe G."/>
            <person name="Boutry M."/>
            <person name="Bowser L."/>
            <person name="Buhrmester J."/>
            <person name="Cadieu E."/>
            <person name="Capela D."/>
            <person name="Chain P."/>
            <person name="Cowie A."/>
            <person name="Davis R.W."/>
            <person name="Dreano S."/>
            <person name="Federspiel N.A."/>
            <person name="Fisher R.F."/>
            <person name="Gloux S."/>
            <person name="Godrie T."/>
            <person name="Goffeau A."/>
            <person name="Golding B."/>
            <person name="Gouzy J."/>
            <person name="Gurjal M."/>
            <person name="Hernandez-Lucas I."/>
            <person name="Hong A."/>
            <person name="Huizar L."/>
            <person name="Hyman R.W."/>
            <person name="Jones T."/>
            <person name="Kahn D."/>
            <person name="Kahn M.L."/>
            <person name="Kalman S."/>
            <person name="Keating D.H."/>
            <person name="Kiss E."/>
            <person name="Komp C."/>
            <person name="Lelaure V."/>
            <person name="Masuy D."/>
            <person name="Palm C."/>
            <person name="Peck M.C."/>
            <person name="Pohl T.M."/>
            <person name="Portetelle D."/>
            <person name="Purnelle B."/>
            <person name="Ramsperger U."/>
            <person name="Surzycki R."/>
            <person name="Thebault P."/>
            <person name="Vandenbol M."/>
            <person name="Vorhoelter F.J."/>
            <person name="Weidner S."/>
            <person name="Wells D.H."/>
            <person name="Wong K."/>
            <person name="Yeh K.-C."/>
            <person name="Batut J."/>
        </authorList>
    </citation>
    <scope>NUCLEOTIDE SEQUENCE [LARGE SCALE GENOMIC DNA]</scope>
    <source>
        <strain evidence="3">1021</strain>
        <plasmid evidence="3">Plasmid pSymA</plasmid>
    </source>
</reference>
<dbReference type="Proteomes" id="UP000001976">
    <property type="component" value="Plasmid pSymA"/>
</dbReference>
<reference evidence="2 3" key="1">
    <citation type="journal article" date="2001" name="Proc. Natl. Acad. Sci. U.S.A.">
        <title>Nucleotide sequence and predicted functions of the entire Sinorhizobium meliloti pSymA megaplasmid.</title>
        <authorList>
            <person name="Barnett M.J."/>
            <person name="Fisher R.F."/>
            <person name="Jones T."/>
            <person name="Komp C."/>
            <person name="Abola A.P."/>
            <person name="Barloy-Hubler F."/>
            <person name="Bowser L."/>
            <person name="Capela D."/>
            <person name="Galibert F."/>
            <person name="Gouzy J."/>
            <person name="Gurjal M."/>
            <person name="Hong A."/>
            <person name="Huizar L."/>
            <person name="Hyman R.W."/>
            <person name="Kahn D."/>
            <person name="Kahn M.L."/>
            <person name="Kalman S."/>
            <person name="Keating D.H."/>
            <person name="Palm C."/>
            <person name="Peck M.C."/>
            <person name="Surzycki R."/>
            <person name="Wells D.H."/>
            <person name="Yeh K.-C."/>
            <person name="Davis R.W."/>
            <person name="Federspiel N.A."/>
            <person name="Long S.R."/>
        </authorList>
    </citation>
    <scope>NUCLEOTIDE SEQUENCE [LARGE SCALE GENOMIC DNA]</scope>
    <source>
        <strain evidence="2 3">1021</strain>
        <plasmid evidence="3">Plasmid pSymA</plasmid>
    </source>
</reference>
<geneLocation type="plasmid" evidence="2 3">
    <name>pSymA</name>
</geneLocation>
<organism evidence="2 3">
    <name type="scientific">Rhizobium meliloti (strain 1021)</name>
    <name type="common">Ensifer meliloti</name>
    <name type="synonym">Sinorhizobium meliloti</name>
    <dbReference type="NCBI Taxonomy" id="266834"/>
    <lineage>
        <taxon>Bacteria</taxon>
        <taxon>Pseudomonadati</taxon>
        <taxon>Pseudomonadota</taxon>
        <taxon>Alphaproteobacteria</taxon>
        <taxon>Hyphomicrobiales</taxon>
        <taxon>Rhizobiaceae</taxon>
        <taxon>Sinorhizobium/Ensifer group</taxon>
        <taxon>Sinorhizobium</taxon>
    </lineage>
</organism>
<dbReference type="AlphaFoldDB" id="Q92Z62"/>
<proteinExistence type="predicted"/>
<feature type="domain" description="MgtC/SapB/SrpB/YhiD N-terminal" evidence="1">
    <location>
        <begin position="8"/>
        <end position="69"/>
    </location>
</feature>
<dbReference type="PATRIC" id="fig|266834.11.peg.652"/>
<dbReference type="HOGENOM" id="CLU_2652509_0_0_5"/>
<keyword evidence="3" id="KW-1185">Reference proteome</keyword>
<dbReference type="InterPro" id="IPR049177">
    <property type="entry name" value="MgtC_SapB_SrpB_YhiD_N"/>
</dbReference>
<evidence type="ECO:0000259" key="1">
    <source>
        <dbReference type="Pfam" id="PF02308"/>
    </source>
</evidence>
<name>Q92Z62_RHIME</name>
<dbReference type="KEGG" id="sme:SMa1161"/>
<keyword evidence="2" id="KW-0614">Plasmid</keyword>
<dbReference type="EnsemblBacteria" id="AAK65288">
    <property type="protein sequence ID" value="AAK65288"/>
    <property type="gene ID" value="SMa1161"/>
</dbReference>
<sequence>MEPLILRLGLALAIGLLVGLERGWREREAPAGSRTAGIRTYGISGLLGGIVAALSDAQRSDLIFAAGFMSFALSFTWFKLHEARHDEDFASPA</sequence>
<evidence type="ECO:0000313" key="3">
    <source>
        <dbReference type="Proteomes" id="UP000001976"/>
    </source>
</evidence>
<protein>
    <recommendedName>
        <fullName evidence="1">MgtC/SapB/SrpB/YhiD N-terminal domain-containing protein</fullName>
    </recommendedName>
</protein>